<feature type="transmembrane region" description="Helical" evidence="1">
    <location>
        <begin position="84"/>
        <end position="105"/>
    </location>
</feature>
<protein>
    <submittedName>
        <fullName evidence="2">Uncharacterized protein</fullName>
    </submittedName>
</protein>
<accession>A0A4R9B1B3</accession>
<evidence type="ECO:0000256" key="1">
    <source>
        <dbReference type="SAM" id="Phobius"/>
    </source>
</evidence>
<organism evidence="2 3">
    <name type="scientific">Cryobacterium gelidum</name>
    <dbReference type="NCBI Taxonomy" id="1259164"/>
    <lineage>
        <taxon>Bacteria</taxon>
        <taxon>Bacillati</taxon>
        <taxon>Actinomycetota</taxon>
        <taxon>Actinomycetes</taxon>
        <taxon>Micrococcales</taxon>
        <taxon>Microbacteriaceae</taxon>
        <taxon>Cryobacterium</taxon>
    </lineage>
</organism>
<evidence type="ECO:0000313" key="3">
    <source>
        <dbReference type="Proteomes" id="UP000297983"/>
    </source>
</evidence>
<sequence>MTLANEPLVADGVVIWAAIGMVLAAVVLVVTIVRRRSAVGPVVAAYLVLLVFAAPGHIFVAFGPGMSIADTFMISGGDHAPWGVVLYLVSAAALLALIVLIIRAARAAAATRGRIGG</sequence>
<name>A0A4R9B1B3_9MICO</name>
<comment type="caution">
    <text evidence="2">The sequence shown here is derived from an EMBL/GenBank/DDBJ whole genome shotgun (WGS) entry which is preliminary data.</text>
</comment>
<keyword evidence="1" id="KW-0812">Transmembrane</keyword>
<keyword evidence="1" id="KW-0472">Membrane</keyword>
<dbReference type="Proteomes" id="UP000297983">
    <property type="component" value="Unassembled WGS sequence"/>
</dbReference>
<feature type="transmembrane region" description="Helical" evidence="1">
    <location>
        <begin position="45"/>
        <end position="64"/>
    </location>
</feature>
<reference evidence="2 3" key="1">
    <citation type="submission" date="2019-03" db="EMBL/GenBank/DDBJ databases">
        <title>Genomics of glacier-inhabiting Cryobacterium strains.</title>
        <authorList>
            <person name="Liu Q."/>
            <person name="Xin Y.-H."/>
        </authorList>
    </citation>
    <scope>NUCLEOTIDE SEQUENCE [LARGE SCALE GENOMIC DNA]</scope>
    <source>
        <strain evidence="2 3">Hz16</strain>
    </source>
</reference>
<keyword evidence="1" id="KW-1133">Transmembrane helix</keyword>
<proteinExistence type="predicted"/>
<keyword evidence="3" id="KW-1185">Reference proteome</keyword>
<dbReference type="EMBL" id="SOHL01000004">
    <property type="protein sequence ID" value="TFD73251.1"/>
    <property type="molecule type" value="Genomic_DNA"/>
</dbReference>
<gene>
    <name evidence="2" type="ORF">E3T50_02885</name>
</gene>
<feature type="transmembrane region" description="Helical" evidence="1">
    <location>
        <begin position="13"/>
        <end position="33"/>
    </location>
</feature>
<dbReference type="AlphaFoldDB" id="A0A4R9B1B3"/>
<evidence type="ECO:0000313" key="2">
    <source>
        <dbReference type="EMBL" id="TFD73251.1"/>
    </source>
</evidence>